<dbReference type="AlphaFoldDB" id="A0AAV4UZ34"/>
<reference evidence="1 2" key="1">
    <citation type="submission" date="2021-06" db="EMBL/GenBank/DDBJ databases">
        <title>Caerostris darwini draft genome.</title>
        <authorList>
            <person name="Kono N."/>
            <person name="Arakawa K."/>
        </authorList>
    </citation>
    <scope>NUCLEOTIDE SEQUENCE [LARGE SCALE GENOMIC DNA]</scope>
</reference>
<dbReference type="EMBL" id="BPLQ01012166">
    <property type="protein sequence ID" value="GIY63201.1"/>
    <property type="molecule type" value="Genomic_DNA"/>
</dbReference>
<evidence type="ECO:0000313" key="1">
    <source>
        <dbReference type="EMBL" id="GIY63201.1"/>
    </source>
</evidence>
<gene>
    <name evidence="1" type="ORF">CDAR_88941</name>
</gene>
<protein>
    <submittedName>
        <fullName evidence="1">Uncharacterized protein</fullName>
    </submittedName>
</protein>
<comment type="caution">
    <text evidence="1">The sequence shown here is derived from an EMBL/GenBank/DDBJ whole genome shotgun (WGS) entry which is preliminary data.</text>
</comment>
<sequence length="97" mass="11340">MYEMPDWILHSTFGRKTGEKRIRQTFPPSLKIRGACKIHFRLGREGNHSLSCVYAFESNQEFRLKLAVNESIFLLDVSRFISCRLASNFRRERVTGS</sequence>
<name>A0AAV4UZ34_9ARAC</name>
<accession>A0AAV4UZ34</accession>
<organism evidence="1 2">
    <name type="scientific">Caerostris darwini</name>
    <dbReference type="NCBI Taxonomy" id="1538125"/>
    <lineage>
        <taxon>Eukaryota</taxon>
        <taxon>Metazoa</taxon>
        <taxon>Ecdysozoa</taxon>
        <taxon>Arthropoda</taxon>
        <taxon>Chelicerata</taxon>
        <taxon>Arachnida</taxon>
        <taxon>Araneae</taxon>
        <taxon>Araneomorphae</taxon>
        <taxon>Entelegynae</taxon>
        <taxon>Araneoidea</taxon>
        <taxon>Araneidae</taxon>
        <taxon>Caerostris</taxon>
    </lineage>
</organism>
<keyword evidence="2" id="KW-1185">Reference proteome</keyword>
<proteinExistence type="predicted"/>
<evidence type="ECO:0000313" key="2">
    <source>
        <dbReference type="Proteomes" id="UP001054837"/>
    </source>
</evidence>
<dbReference type="Proteomes" id="UP001054837">
    <property type="component" value="Unassembled WGS sequence"/>
</dbReference>